<protein>
    <submittedName>
        <fullName evidence="1">Uncharacterized protein</fullName>
    </submittedName>
</protein>
<reference evidence="1 2" key="1">
    <citation type="submission" date="2019-03" db="EMBL/GenBank/DDBJ databases">
        <title>Genomic Encyclopedia of Archaeal and Bacterial Type Strains, Phase II (KMG-II): from individual species to whole genera.</title>
        <authorList>
            <person name="Goeker M."/>
        </authorList>
    </citation>
    <scope>NUCLEOTIDE SEQUENCE [LARGE SCALE GENOMIC DNA]</scope>
    <source>
        <strain evidence="1 2">DSM 28213</strain>
    </source>
</reference>
<keyword evidence="2" id="KW-1185">Reference proteome</keyword>
<organism evidence="1 2">
    <name type="scientific">Myroides indicus</name>
    <dbReference type="NCBI Taxonomy" id="1323422"/>
    <lineage>
        <taxon>Bacteria</taxon>
        <taxon>Pseudomonadati</taxon>
        <taxon>Bacteroidota</taxon>
        <taxon>Flavobacteriia</taxon>
        <taxon>Flavobacteriales</taxon>
        <taxon>Flavobacteriaceae</taxon>
        <taxon>Myroides</taxon>
    </lineage>
</organism>
<dbReference type="Proteomes" id="UP000295215">
    <property type="component" value="Unassembled WGS sequence"/>
</dbReference>
<sequence>MRKSKVENEIMQLISLIASKQIDVANEKIESVQLMIEDELDFATADDELVLLAKYQKIVEQLKQKIAQ</sequence>
<comment type="caution">
    <text evidence="1">The sequence shown here is derived from an EMBL/GenBank/DDBJ whole genome shotgun (WGS) entry which is preliminary data.</text>
</comment>
<evidence type="ECO:0000313" key="1">
    <source>
        <dbReference type="EMBL" id="TDS56571.1"/>
    </source>
</evidence>
<dbReference type="AlphaFoldDB" id="A0A4R7ESJ3"/>
<dbReference type="OrthoDB" id="1452510at2"/>
<dbReference type="EMBL" id="SOAG01000019">
    <property type="protein sequence ID" value="TDS56571.1"/>
    <property type="molecule type" value="Genomic_DNA"/>
</dbReference>
<gene>
    <name evidence="1" type="ORF">C8P70_1197</name>
</gene>
<proteinExistence type="predicted"/>
<evidence type="ECO:0000313" key="2">
    <source>
        <dbReference type="Proteomes" id="UP000295215"/>
    </source>
</evidence>
<dbReference type="RefSeq" id="WP_133712961.1">
    <property type="nucleotide sequence ID" value="NZ_SOAG01000019.1"/>
</dbReference>
<name>A0A4R7ESJ3_9FLAO</name>
<accession>A0A4R7ESJ3</accession>